<organism evidence="1 2">
    <name type="scientific">Paractinoplanes lichenicola</name>
    <dbReference type="NCBI Taxonomy" id="2802976"/>
    <lineage>
        <taxon>Bacteria</taxon>
        <taxon>Bacillati</taxon>
        <taxon>Actinomycetota</taxon>
        <taxon>Actinomycetes</taxon>
        <taxon>Micromonosporales</taxon>
        <taxon>Micromonosporaceae</taxon>
        <taxon>Paractinoplanes</taxon>
    </lineage>
</organism>
<accession>A0ABS1VUD4</accession>
<keyword evidence="2" id="KW-1185">Reference proteome</keyword>
<sequence>MGASGWDYYVPYQPDLGNAFHELRTKVFDDGDHWWAVPYEFQKTAADFPNRPRTEDELWAAEDVQESGTHSILDMRRISSEPGPGRVVPVTDAEARAAVGTTVLTRAHVERLQDLEYDRWSGRCAVLHDAEGKPTEIYFWGASGD</sequence>
<dbReference type="Proteomes" id="UP000598996">
    <property type="component" value="Unassembled WGS sequence"/>
</dbReference>
<gene>
    <name evidence="1" type="ORF">JKJ07_27690</name>
</gene>
<comment type="caution">
    <text evidence="1">The sequence shown here is derived from an EMBL/GenBank/DDBJ whole genome shotgun (WGS) entry which is preliminary data.</text>
</comment>
<evidence type="ECO:0000313" key="2">
    <source>
        <dbReference type="Proteomes" id="UP000598996"/>
    </source>
</evidence>
<evidence type="ECO:0000313" key="1">
    <source>
        <dbReference type="EMBL" id="MBL7258095.1"/>
    </source>
</evidence>
<protein>
    <submittedName>
        <fullName evidence="1">Uncharacterized protein</fullName>
    </submittedName>
</protein>
<dbReference type="RefSeq" id="WP_202994737.1">
    <property type="nucleotide sequence ID" value="NZ_JAENHO010000008.1"/>
</dbReference>
<proteinExistence type="predicted"/>
<reference evidence="1 2" key="1">
    <citation type="submission" date="2021-01" db="EMBL/GenBank/DDBJ databases">
        <title>Actinoplanes sp. nov. LDG1-01 isolated from lichen.</title>
        <authorList>
            <person name="Saeng-In P."/>
            <person name="Phongsopitanun W."/>
            <person name="Kanchanasin P."/>
            <person name="Yuki M."/>
            <person name="Kudo T."/>
            <person name="Ohkuma M."/>
            <person name="Tanasupawat S."/>
        </authorList>
    </citation>
    <scope>NUCLEOTIDE SEQUENCE [LARGE SCALE GENOMIC DNA]</scope>
    <source>
        <strain evidence="1 2">LDG1-01</strain>
    </source>
</reference>
<name>A0ABS1VUD4_9ACTN</name>
<dbReference type="EMBL" id="JAENHO010000008">
    <property type="protein sequence ID" value="MBL7258095.1"/>
    <property type="molecule type" value="Genomic_DNA"/>
</dbReference>